<dbReference type="Pfam" id="PF01214">
    <property type="entry name" value="CK_II_beta"/>
    <property type="match status" value="1"/>
</dbReference>
<dbReference type="InterPro" id="IPR035991">
    <property type="entry name" value="Casein_kinase_II_beta-like"/>
</dbReference>
<dbReference type="GO" id="GO:0019887">
    <property type="term" value="F:protein kinase regulator activity"/>
    <property type="evidence" value="ECO:0007669"/>
    <property type="project" value="InterPro"/>
</dbReference>
<dbReference type="PRINTS" id="PR00472">
    <property type="entry name" value="CASNKINASEII"/>
</dbReference>
<keyword evidence="3" id="KW-0418">Kinase</keyword>
<comment type="caution">
    <text evidence="3">The sequence shown here is derived from an EMBL/GenBank/DDBJ whole genome shotgun (WGS) entry which is preliminary data.</text>
</comment>
<dbReference type="Gene3D" id="1.10.1820.10">
    <property type="entry name" value="protein kinase ck2 holoenzyme, chain C, domain 1"/>
    <property type="match status" value="1"/>
</dbReference>
<dbReference type="FunFam" id="2.20.25.20:FF:000001">
    <property type="entry name" value="Casein kinase II subunit beta"/>
    <property type="match status" value="1"/>
</dbReference>
<comment type="subunit">
    <text evidence="2">Tetramer of two alpha and two beta subunits.</text>
</comment>
<dbReference type="GO" id="GO:0005737">
    <property type="term" value="C:cytoplasm"/>
    <property type="evidence" value="ECO:0007669"/>
    <property type="project" value="TreeGrafter"/>
</dbReference>
<protein>
    <recommendedName>
        <fullName evidence="2">Casein kinase II subunit beta</fullName>
        <shortName evidence="2">CK II beta</shortName>
    </recommendedName>
</protein>
<keyword evidence="3" id="KW-0808">Transferase</keyword>
<accession>A0A2P4Z2K5</accession>
<dbReference type="GO" id="GO:0016301">
    <property type="term" value="F:kinase activity"/>
    <property type="evidence" value="ECO:0007669"/>
    <property type="project" value="UniProtKB-KW"/>
</dbReference>
<evidence type="ECO:0000313" key="4">
    <source>
        <dbReference type="Proteomes" id="UP000236928"/>
    </source>
</evidence>
<reference evidence="3 4" key="1">
    <citation type="submission" date="2014-04" db="EMBL/GenBank/DDBJ databases">
        <title>Comparative Genomics of Cryptosporidium Species.</title>
        <authorList>
            <person name="Silva J.C."/>
            <person name="Su Q."/>
            <person name="Chalmers R."/>
            <person name="Chibucos M.C."/>
            <person name="Elwin K."/>
            <person name="Godinez A."/>
            <person name="Guo F."/>
            <person name="Huynh K."/>
            <person name="Orvis J."/>
            <person name="Ott S."/>
            <person name="Sadzewicz L."/>
            <person name="Sengamalay N."/>
            <person name="Shetty A."/>
            <person name="Sun M."/>
            <person name="Tallon L."/>
            <person name="Xiao L."/>
            <person name="Zhang H."/>
            <person name="Fraser C.M."/>
            <person name="Zhu G."/>
            <person name="Kissinger J."/>
            <person name="Widmer G."/>
        </authorList>
    </citation>
    <scope>NUCLEOTIDE SEQUENCE [LARGE SCALE GENOMIC DNA]</scope>
    <source>
        <strain evidence="3 4">UKMEL1</strain>
    </source>
</reference>
<dbReference type="PANTHER" id="PTHR11740:SF0">
    <property type="entry name" value="CASEIN KINASE II SUBUNIT BETA"/>
    <property type="match status" value="1"/>
</dbReference>
<dbReference type="GO" id="GO:0005956">
    <property type="term" value="C:protein kinase CK2 complex"/>
    <property type="evidence" value="ECO:0007669"/>
    <property type="project" value="UniProtKB-UniRule"/>
</dbReference>
<dbReference type="OrthoDB" id="3971593at2759"/>
<name>A0A2P4Z2K5_9CRYT</name>
<organism evidence="3 4">
    <name type="scientific">Cryptosporidium meleagridis</name>
    <dbReference type="NCBI Taxonomy" id="93969"/>
    <lineage>
        <taxon>Eukaryota</taxon>
        <taxon>Sar</taxon>
        <taxon>Alveolata</taxon>
        <taxon>Apicomplexa</taxon>
        <taxon>Conoidasida</taxon>
        <taxon>Coccidia</taxon>
        <taxon>Eucoccidiorida</taxon>
        <taxon>Eimeriorina</taxon>
        <taxon>Cryptosporidiidae</taxon>
        <taxon>Cryptosporidium</taxon>
    </lineage>
</organism>
<dbReference type="Gene3D" id="2.20.25.20">
    <property type="match status" value="1"/>
</dbReference>
<dbReference type="InterPro" id="IPR016149">
    <property type="entry name" value="Casein_kin_II_reg-sub_N"/>
</dbReference>
<dbReference type="AlphaFoldDB" id="A0A2P4Z2K5"/>
<evidence type="ECO:0000256" key="2">
    <source>
        <dbReference type="RuleBase" id="RU361268"/>
    </source>
</evidence>
<dbReference type="VEuPathDB" id="CryptoDB:CmeUKMEL1_11385"/>
<dbReference type="PANTHER" id="PTHR11740">
    <property type="entry name" value="CASEIN KINASE II SUBUNIT BETA"/>
    <property type="match status" value="1"/>
</dbReference>
<dbReference type="EMBL" id="JIBK01000041">
    <property type="protein sequence ID" value="POM84236.1"/>
    <property type="molecule type" value="Genomic_DNA"/>
</dbReference>
<dbReference type="InterPro" id="IPR000704">
    <property type="entry name" value="Casein_kinase_II_reg-sub"/>
</dbReference>
<gene>
    <name evidence="3" type="ORF">CmeUKMEL1_11385</name>
</gene>
<comment type="similarity">
    <text evidence="1 2">Belongs to the casein kinase 2 subunit beta family.</text>
</comment>
<dbReference type="Proteomes" id="UP000236928">
    <property type="component" value="Unassembled WGS sequence"/>
</dbReference>
<evidence type="ECO:0000256" key="1">
    <source>
        <dbReference type="ARBA" id="ARBA00006941"/>
    </source>
</evidence>
<dbReference type="FunFam" id="1.10.1820.10:FF:000005">
    <property type="entry name" value="Casein kinase II subunit beta"/>
    <property type="match status" value="1"/>
</dbReference>
<proteinExistence type="inferred from homology"/>
<evidence type="ECO:0000313" key="3">
    <source>
        <dbReference type="EMBL" id="POM84236.1"/>
    </source>
</evidence>
<keyword evidence="4" id="KW-1185">Reference proteome</keyword>
<sequence length="254" mass="29129">MDNTSEPGDSMEYSFSGNELDYEEEASWIEWFCSLKRSEFFIEVDDEYIMDDFNLTGLNEHVIYYDDALDMILDRIDDDFSEDEIGTIESSAQLLYGLIHARYILTSKGMHLIFEKYQTQKYGLCPNVSCNNFPLLPIGLSDLPNVNSCKVYCATCNEVYNPKSTRLASIDGAFFGTSFAPLFALQYGLVTSKNKSPQYYVPRIYGFAVYRNKRDLLAEEAEAEAELEAETESNEFKKDFKGESRLLIHKKSSR</sequence>
<dbReference type="SMART" id="SM01085">
    <property type="entry name" value="CK_II_beta"/>
    <property type="match status" value="1"/>
</dbReference>
<dbReference type="SUPFAM" id="SSF57798">
    <property type="entry name" value="Casein kinase II beta subunit"/>
    <property type="match status" value="1"/>
</dbReference>